<reference evidence="3 4" key="1">
    <citation type="submission" date="2018-06" db="EMBL/GenBank/DDBJ databases">
        <authorList>
            <consortium name="Pathogen Informatics"/>
            <person name="Doyle S."/>
        </authorList>
    </citation>
    <scope>NUCLEOTIDE SEQUENCE [LARGE SCALE GENOMIC DNA]</scope>
    <source>
        <strain evidence="3 4">NCTC12020</strain>
    </source>
</reference>
<proteinExistence type="predicted"/>
<dbReference type="OrthoDB" id="9776294at2"/>
<dbReference type="GO" id="GO:0008324">
    <property type="term" value="F:monoatomic cation transmembrane transporter activity"/>
    <property type="evidence" value="ECO:0007669"/>
    <property type="project" value="InterPro"/>
</dbReference>
<dbReference type="Pfam" id="PF02080">
    <property type="entry name" value="TrkA_C"/>
    <property type="match status" value="1"/>
</dbReference>
<dbReference type="Gene3D" id="3.40.50.720">
    <property type="entry name" value="NAD(P)-binding Rossmann-like Domain"/>
    <property type="match status" value="1"/>
</dbReference>
<dbReference type="GO" id="GO:0006813">
    <property type="term" value="P:potassium ion transport"/>
    <property type="evidence" value="ECO:0007669"/>
    <property type="project" value="InterPro"/>
</dbReference>
<dbReference type="SUPFAM" id="SSF51735">
    <property type="entry name" value="NAD(P)-binding Rossmann-fold domains"/>
    <property type="match status" value="1"/>
</dbReference>
<dbReference type="PANTHER" id="PTHR43833:SF7">
    <property type="entry name" value="KTR SYSTEM POTASSIUM UPTAKE PROTEIN C"/>
    <property type="match status" value="1"/>
</dbReference>
<dbReference type="InterPro" id="IPR006037">
    <property type="entry name" value="RCK_C"/>
</dbReference>
<dbReference type="PROSITE" id="PS51201">
    <property type="entry name" value="RCK_N"/>
    <property type="match status" value="1"/>
</dbReference>
<dbReference type="PANTHER" id="PTHR43833">
    <property type="entry name" value="POTASSIUM CHANNEL PROTEIN 2-RELATED-RELATED"/>
    <property type="match status" value="1"/>
</dbReference>
<gene>
    <name evidence="3" type="primary">ktrA</name>
    <name evidence="3" type="ORF">NCTC12020_00478</name>
</gene>
<dbReference type="Gene3D" id="3.30.70.1450">
    <property type="entry name" value="Regulator of K+ conductance, C-terminal domain"/>
    <property type="match status" value="1"/>
</dbReference>
<evidence type="ECO:0000313" key="3">
    <source>
        <dbReference type="EMBL" id="SUP41086.1"/>
    </source>
</evidence>
<evidence type="ECO:0000313" key="4">
    <source>
        <dbReference type="Proteomes" id="UP000255367"/>
    </source>
</evidence>
<feature type="domain" description="RCK N-terminal" evidence="1">
    <location>
        <begin position="3"/>
        <end position="119"/>
    </location>
</feature>
<feature type="domain" description="RCK C-terminal" evidence="2">
    <location>
        <begin position="136"/>
        <end position="217"/>
    </location>
</feature>
<dbReference type="Proteomes" id="UP000255367">
    <property type="component" value="Unassembled WGS sequence"/>
</dbReference>
<dbReference type="InterPro" id="IPR003148">
    <property type="entry name" value="RCK_N"/>
</dbReference>
<dbReference type="InterPro" id="IPR036721">
    <property type="entry name" value="RCK_C_sf"/>
</dbReference>
<accession>A0A380NJ90</accession>
<dbReference type="InterPro" id="IPR036291">
    <property type="entry name" value="NAD(P)-bd_dom_sf"/>
</dbReference>
<dbReference type="RefSeq" id="WP_115309723.1">
    <property type="nucleotide sequence ID" value="NZ_UHIO01000001.1"/>
</dbReference>
<dbReference type="InterPro" id="IPR050721">
    <property type="entry name" value="Trk_Ktr_HKT_K-transport"/>
</dbReference>
<name>A0A380NJ90_9FIRM</name>
<dbReference type="Pfam" id="PF02254">
    <property type="entry name" value="TrkA_N"/>
    <property type="match status" value="1"/>
</dbReference>
<dbReference type="AlphaFoldDB" id="A0A380NJ90"/>
<sequence>MKRKTIGIIGLGRFGGTLAKQVAALGHEVCGIDIDEKVVQKLTPFITHSIVADFSDEETIRSLHLQDFDVVVIAIGDDLKAKLLTAMVLKELQAPYVVAKASSDMESKLLERVGVDLVIFPEMNMADRLAQMLTREYIVDYFQLSQDIGLVEMNTPAFMVGHTLEELSLRSRYGINIVAIKRHKSVMVPPNPKEPLTEEDMLILIGRNEDITKLSQL</sequence>
<dbReference type="PROSITE" id="PS51202">
    <property type="entry name" value="RCK_C"/>
    <property type="match status" value="1"/>
</dbReference>
<dbReference type="EMBL" id="UHIO01000001">
    <property type="protein sequence ID" value="SUP41086.1"/>
    <property type="molecule type" value="Genomic_DNA"/>
</dbReference>
<evidence type="ECO:0000259" key="2">
    <source>
        <dbReference type="PROSITE" id="PS51202"/>
    </source>
</evidence>
<keyword evidence="4" id="KW-1185">Reference proteome</keyword>
<dbReference type="SUPFAM" id="SSF116726">
    <property type="entry name" value="TrkA C-terminal domain-like"/>
    <property type="match status" value="1"/>
</dbReference>
<organism evidence="3 4">
    <name type="scientific">Veillonella criceti</name>
    <dbReference type="NCBI Taxonomy" id="103891"/>
    <lineage>
        <taxon>Bacteria</taxon>
        <taxon>Bacillati</taxon>
        <taxon>Bacillota</taxon>
        <taxon>Negativicutes</taxon>
        <taxon>Veillonellales</taxon>
        <taxon>Veillonellaceae</taxon>
        <taxon>Veillonella</taxon>
    </lineage>
</organism>
<evidence type="ECO:0000259" key="1">
    <source>
        <dbReference type="PROSITE" id="PS51201"/>
    </source>
</evidence>
<protein>
    <submittedName>
        <fullName evidence="3">Ktr system potassium uptake protein A</fullName>
    </submittedName>
</protein>